<dbReference type="PANTHER" id="PTHR46323:SF2">
    <property type="entry name" value="BETA-GALACTOSIDASE"/>
    <property type="match status" value="1"/>
</dbReference>
<dbReference type="SUPFAM" id="SSF74650">
    <property type="entry name" value="Galactose mutarotase-like"/>
    <property type="match status" value="1"/>
</dbReference>
<dbReference type="GO" id="GO:0030246">
    <property type="term" value="F:carbohydrate binding"/>
    <property type="evidence" value="ECO:0007669"/>
    <property type="project" value="InterPro"/>
</dbReference>
<dbReference type="InterPro" id="IPR006103">
    <property type="entry name" value="Glyco_hydro_2_cat"/>
</dbReference>
<proteinExistence type="inferred from homology"/>
<dbReference type="Proteomes" id="UP000460435">
    <property type="component" value="Unassembled WGS sequence"/>
</dbReference>
<dbReference type="Pfam" id="PF16353">
    <property type="entry name" value="LacZ_4"/>
    <property type="match status" value="1"/>
</dbReference>
<dbReference type="GO" id="GO:0004565">
    <property type="term" value="F:beta-galactosidase activity"/>
    <property type="evidence" value="ECO:0007669"/>
    <property type="project" value="UniProtKB-EC"/>
</dbReference>
<evidence type="ECO:0000259" key="9">
    <source>
        <dbReference type="SMART" id="SM01038"/>
    </source>
</evidence>
<dbReference type="EC" id="3.2.1.23" evidence="3"/>
<dbReference type="Pfam" id="PF02929">
    <property type="entry name" value="Bgal_small_N"/>
    <property type="match status" value="1"/>
</dbReference>
<accession>A0A7K3MEM6</accession>
<dbReference type="SUPFAM" id="SSF51445">
    <property type="entry name" value="(Trans)glycosidases"/>
    <property type="match status" value="1"/>
</dbReference>
<dbReference type="Gene3D" id="2.60.40.10">
    <property type="entry name" value="Immunoglobulins"/>
    <property type="match status" value="2"/>
</dbReference>
<evidence type="ECO:0000313" key="10">
    <source>
        <dbReference type="EMBL" id="NDL60858.1"/>
    </source>
</evidence>
<evidence type="ECO:0000256" key="6">
    <source>
        <dbReference type="ARBA" id="ARBA00023295"/>
    </source>
</evidence>
<evidence type="ECO:0000313" key="11">
    <source>
        <dbReference type="Proteomes" id="UP000460435"/>
    </source>
</evidence>
<dbReference type="Gene3D" id="2.60.120.260">
    <property type="entry name" value="Galactose-binding domain-like"/>
    <property type="match status" value="1"/>
</dbReference>
<dbReference type="GO" id="GO:0009341">
    <property type="term" value="C:beta-galactosidase complex"/>
    <property type="evidence" value="ECO:0007669"/>
    <property type="project" value="InterPro"/>
</dbReference>
<keyword evidence="11" id="KW-1185">Reference proteome</keyword>
<dbReference type="PRINTS" id="PR00132">
    <property type="entry name" value="GLHYDRLASE2"/>
</dbReference>
<dbReference type="Pfam" id="PF02836">
    <property type="entry name" value="Glyco_hydro_2_C"/>
    <property type="match status" value="1"/>
</dbReference>
<evidence type="ECO:0000256" key="7">
    <source>
        <dbReference type="ARBA" id="ARBA00032230"/>
    </source>
</evidence>
<evidence type="ECO:0000256" key="5">
    <source>
        <dbReference type="ARBA" id="ARBA00022801"/>
    </source>
</evidence>
<dbReference type="PANTHER" id="PTHR46323">
    <property type="entry name" value="BETA-GALACTOSIDASE"/>
    <property type="match status" value="1"/>
</dbReference>
<dbReference type="PROSITE" id="PS00608">
    <property type="entry name" value="GLYCOSYL_HYDROL_F2_2"/>
    <property type="match status" value="1"/>
</dbReference>
<comment type="caution">
    <text evidence="10">The sequence shown here is derived from an EMBL/GenBank/DDBJ whole genome shotgun (WGS) entry which is preliminary data.</text>
</comment>
<name>A0A7K3MEM6_9ACTN</name>
<comment type="catalytic activity">
    <reaction evidence="1">
        <text>Hydrolysis of terminal non-reducing beta-D-galactose residues in beta-D-galactosides.</text>
        <dbReference type="EC" id="3.2.1.23"/>
    </reaction>
</comment>
<dbReference type="Pfam" id="PF02837">
    <property type="entry name" value="Glyco_hydro_2_N"/>
    <property type="match status" value="1"/>
</dbReference>
<dbReference type="InterPro" id="IPR004199">
    <property type="entry name" value="B-gal_small/dom_5"/>
</dbReference>
<dbReference type="EMBL" id="WLZY01000015">
    <property type="protein sequence ID" value="NDL60858.1"/>
    <property type="molecule type" value="Genomic_DNA"/>
</dbReference>
<gene>
    <name evidence="10" type="ORF">F7O44_27665</name>
</gene>
<comment type="similarity">
    <text evidence="2">Belongs to the glycosyl hydrolase 2 family.</text>
</comment>
<feature type="region of interest" description="Disordered" evidence="8">
    <location>
        <begin position="703"/>
        <end position="722"/>
    </location>
</feature>
<dbReference type="InterPro" id="IPR008979">
    <property type="entry name" value="Galactose-bd-like_sf"/>
</dbReference>
<evidence type="ECO:0000256" key="1">
    <source>
        <dbReference type="ARBA" id="ARBA00001412"/>
    </source>
</evidence>
<dbReference type="InterPro" id="IPR032312">
    <property type="entry name" value="LacZ_4"/>
</dbReference>
<dbReference type="InterPro" id="IPR011013">
    <property type="entry name" value="Gal_mutarotase_sf_dom"/>
</dbReference>
<dbReference type="Gene3D" id="2.70.98.10">
    <property type="match status" value="1"/>
</dbReference>
<evidence type="ECO:0000256" key="4">
    <source>
        <dbReference type="ARBA" id="ARBA00013303"/>
    </source>
</evidence>
<dbReference type="InterPro" id="IPR014718">
    <property type="entry name" value="GH-type_carb-bd"/>
</dbReference>
<dbReference type="SMART" id="SM01038">
    <property type="entry name" value="Bgal_small_N"/>
    <property type="match status" value="1"/>
</dbReference>
<dbReference type="SUPFAM" id="SSF49785">
    <property type="entry name" value="Galactose-binding domain-like"/>
    <property type="match status" value="1"/>
</dbReference>
<evidence type="ECO:0000256" key="2">
    <source>
        <dbReference type="ARBA" id="ARBA00007401"/>
    </source>
</evidence>
<dbReference type="InterPro" id="IPR036156">
    <property type="entry name" value="Beta-gal/glucu_dom_sf"/>
</dbReference>
<dbReference type="InterPro" id="IPR050347">
    <property type="entry name" value="Bact_Beta-galactosidase"/>
</dbReference>
<dbReference type="InterPro" id="IPR013783">
    <property type="entry name" value="Ig-like_fold"/>
</dbReference>
<dbReference type="InterPro" id="IPR006104">
    <property type="entry name" value="Glyco_hydro_2_N"/>
</dbReference>
<feature type="domain" description="Beta galactosidase small chain/" evidence="9">
    <location>
        <begin position="741"/>
        <end position="1018"/>
    </location>
</feature>
<dbReference type="AlphaFoldDB" id="A0A7K3MEM6"/>
<dbReference type="Gene3D" id="3.20.20.80">
    <property type="entry name" value="Glycosidases"/>
    <property type="match status" value="1"/>
</dbReference>
<evidence type="ECO:0000256" key="8">
    <source>
        <dbReference type="SAM" id="MobiDB-lite"/>
    </source>
</evidence>
<keyword evidence="6" id="KW-0326">Glycosidase</keyword>
<dbReference type="SUPFAM" id="SSF49303">
    <property type="entry name" value="beta-Galactosidase/glucuronidase domain"/>
    <property type="match status" value="2"/>
</dbReference>
<evidence type="ECO:0000256" key="3">
    <source>
        <dbReference type="ARBA" id="ARBA00012756"/>
    </source>
</evidence>
<dbReference type="PROSITE" id="PS00719">
    <property type="entry name" value="GLYCOSYL_HYDROL_F2_1"/>
    <property type="match status" value="1"/>
</dbReference>
<dbReference type="GO" id="GO:0005990">
    <property type="term" value="P:lactose catabolic process"/>
    <property type="evidence" value="ECO:0007669"/>
    <property type="project" value="TreeGrafter"/>
</dbReference>
<dbReference type="RefSeq" id="WP_162453574.1">
    <property type="nucleotide sequence ID" value="NZ_WLZY01000015.1"/>
</dbReference>
<keyword evidence="5" id="KW-0378">Hydrolase</keyword>
<organism evidence="10 11">
    <name type="scientific">Phytoactinopolyspora mesophila</name>
    <dbReference type="NCBI Taxonomy" id="2650750"/>
    <lineage>
        <taxon>Bacteria</taxon>
        <taxon>Bacillati</taxon>
        <taxon>Actinomycetota</taxon>
        <taxon>Actinomycetes</taxon>
        <taxon>Jiangellales</taxon>
        <taxon>Jiangellaceae</taxon>
        <taxon>Phytoactinopolyspora</taxon>
    </lineage>
</organism>
<dbReference type="InterPro" id="IPR023230">
    <property type="entry name" value="Glyco_hydro_2_CS"/>
</dbReference>
<dbReference type="InterPro" id="IPR006101">
    <property type="entry name" value="Glyco_hydro_2"/>
</dbReference>
<dbReference type="InterPro" id="IPR017853">
    <property type="entry name" value="GH"/>
</dbReference>
<protein>
    <recommendedName>
        <fullName evidence="4">Beta-galactosidase</fullName>
        <ecNumber evidence="3">3.2.1.23</ecNumber>
    </recommendedName>
    <alternativeName>
        <fullName evidence="7">Lactase</fullName>
    </alternativeName>
</protein>
<sequence>MSSPPMRGPRVPYYASFAPSSGLLPPRAHFVSDAPSMSLSGQWAFELVPTVAAGTEGFWEPGYDDSGWARLPVPSHWQLHGYGAPAYTNTIYPFPLDPPWPPEENPTGQYRRAFTVPDSMAGQRVVLRFDGVDSCFKVWLNGVELGFATGSRLSAEFDVSGAVRVGEENVLAVRVHQWSAASYLEDQDMWWMSGIFRDVTLLARPENTVDDVTVHADFDHVSGEGRLRVDVVGSVLHSEGPDAHSAGRNAARVLVPELGIDAPVGEDVVVAGVEPWSAESPRLYDAELVTPGERIALRIGFRRIVIEDGVFKVNGRRILFRGVNRHEFHADRGRVVSEQDMLDDVLLMKRHNINAVRTSHYPPHPRFLDLCDEYGLYVIDECDLETHGFHYEDWRGNPSDDERWRDAYLDRMARTVQRDKNHPSVVMWSLGNESGSGANLVAMYEWAKRHDPSRPVHYERDWTTICSDVYSRMYTAPTEVEEIGRRIEKPLDDAEQDAARRAKPFILCEYAHAMGNGPGGLTEYQRLFETYERCQGGFVWEWIDHGIRTHDESGQEFFGYGGDFGEPLHDGNFIADGLVFPDRTPSPGLLEYAKVIEPLRIDVGHTGAPGDTSAGPAPGEVAVRVRNLHDFIDTSGFSFSWTLEEDGVSVTTGDLDVPPLAPDGSADVAIAVPATTGETWLTVRAVLGADTAWAPAGHEIAWGQGRTDTGRADSGAEPAGGAEAAVVAPAGASSLEPDGGMLRFGNGEFDAASGRLVRIGGTELDGPLLDVWRAPTDNDDGQQHTPAANWRRYGLHRMLHRADDVTADGDALVVRARLAPAGRAFGLVTTYRWSLAADDALRLDVDVTPDGVWPDIPLPRVGVRLALPADIDHVTWFGYGPGEAYPDTRQAVRVGRYSATVDEMQTNYVFPQENGHRIDVRWADITGRAGAAGAAGMPGGGRPGLRIEGAPVFGLTARRWTSADLDAARHPHELVARDRVYVNLDAVQHGIGSGSCGPGTLPRYELRAEPLRFAVVLRSMT</sequence>
<dbReference type="InterPro" id="IPR023232">
    <property type="entry name" value="Glyco_hydro_2_AS"/>
</dbReference>
<reference evidence="10 11" key="1">
    <citation type="submission" date="2019-11" db="EMBL/GenBank/DDBJ databases">
        <authorList>
            <person name="Li X.-J."/>
            <person name="Feng X.-M."/>
        </authorList>
    </citation>
    <scope>NUCLEOTIDE SEQUENCE [LARGE SCALE GENOMIC DNA]</scope>
    <source>
        <strain evidence="10 11">XMNu-373</strain>
    </source>
</reference>